<comment type="similarity">
    <text evidence="1">Belongs to the SEN54 family.</text>
</comment>
<dbReference type="Proteomes" id="UP000662931">
    <property type="component" value="Chromosome 4"/>
</dbReference>
<gene>
    <name evidence="5" type="ORF">FOA43_003939</name>
</gene>
<dbReference type="InterPro" id="IPR024336">
    <property type="entry name" value="tRNA_splic_suSen54_N"/>
</dbReference>
<evidence type="ECO:0000256" key="2">
    <source>
        <dbReference type="ARBA" id="ARBA00022694"/>
    </source>
</evidence>
<name>A0A875RQC9_EENNA</name>
<feature type="compositionally biased region" description="Polar residues" evidence="3">
    <location>
        <begin position="445"/>
        <end position="463"/>
    </location>
</feature>
<dbReference type="PANTHER" id="PTHR21027">
    <property type="entry name" value="TRNA-SPLICING ENDONUCLEASE SUBUNIT SEN54"/>
    <property type="match status" value="1"/>
</dbReference>
<keyword evidence="6" id="KW-1185">Reference proteome</keyword>
<feature type="region of interest" description="Disordered" evidence="3">
    <location>
        <begin position="421"/>
        <end position="463"/>
    </location>
</feature>
<dbReference type="AlphaFoldDB" id="A0A875RQC9"/>
<evidence type="ECO:0000313" key="5">
    <source>
        <dbReference type="EMBL" id="QPG76550.1"/>
    </source>
</evidence>
<feature type="domain" description="tRNA-splicing endonuclease subunit Sen54 N-terminal" evidence="4">
    <location>
        <begin position="108"/>
        <end position="147"/>
    </location>
</feature>
<evidence type="ECO:0000256" key="3">
    <source>
        <dbReference type="SAM" id="MobiDB-lite"/>
    </source>
</evidence>
<dbReference type="Pfam" id="PF12928">
    <property type="entry name" value="tRNA_int_end_N2"/>
    <property type="match status" value="1"/>
</dbReference>
<keyword evidence="2" id="KW-0819">tRNA processing</keyword>
<dbReference type="EMBL" id="CP064815">
    <property type="protein sequence ID" value="QPG76550.1"/>
    <property type="molecule type" value="Genomic_DNA"/>
</dbReference>
<dbReference type="GO" id="GO:0000214">
    <property type="term" value="C:tRNA-intron endonuclease complex"/>
    <property type="evidence" value="ECO:0007669"/>
    <property type="project" value="TreeGrafter"/>
</dbReference>
<dbReference type="GO" id="GO:0000379">
    <property type="term" value="P:tRNA-type intron splice site recognition and cleavage"/>
    <property type="evidence" value="ECO:0007669"/>
    <property type="project" value="TreeGrafter"/>
</dbReference>
<dbReference type="RefSeq" id="XP_038780115.1">
    <property type="nucleotide sequence ID" value="XM_038924187.1"/>
</dbReference>
<dbReference type="PANTHER" id="PTHR21027:SF1">
    <property type="entry name" value="TRNA-SPLICING ENDONUCLEASE SUBUNIT SEN54"/>
    <property type="match status" value="1"/>
</dbReference>
<evidence type="ECO:0000259" key="4">
    <source>
        <dbReference type="Pfam" id="PF12928"/>
    </source>
</evidence>
<proteinExistence type="inferred from homology"/>
<evidence type="ECO:0000256" key="1">
    <source>
        <dbReference type="ARBA" id="ARBA00005736"/>
    </source>
</evidence>
<evidence type="ECO:0000313" key="6">
    <source>
        <dbReference type="Proteomes" id="UP000662931"/>
    </source>
</evidence>
<reference evidence="5" key="1">
    <citation type="submission" date="2020-10" db="EMBL/GenBank/DDBJ databases">
        <authorList>
            <person name="Roach M.J.R."/>
        </authorList>
    </citation>
    <scope>NUCLEOTIDE SEQUENCE</scope>
    <source>
        <strain evidence="5">CBS 1945</strain>
    </source>
</reference>
<dbReference type="KEGG" id="bnn:FOA43_003939"/>
<protein>
    <recommendedName>
        <fullName evidence="4">tRNA-splicing endonuclease subunit Sen54 N-terminal domain-containing protein</fullName>
    </recommendedName>
</protein>
<sequence>MDYDPEVAGLLDINSSRNGLSRHDGSEDSDDEIQNWSVVASVGKRGQKDFEPLVCEEETQVLSQYDQNALWRSRNMMFSALGKKRGTIVSLDDLDKSTIYINARNPDSLFMLKGRGKFLESMGRMDSHSLCYFDYEEALYLIERGTCLARLYDEDEDKNAKYQKMLPLSLETVYSLLIHDDEQLDRYLVYSFLKRNGYVVTRHQEFDHVICEPKEDVVNYNQLTSLNPHNRMSLWTCLLARLSNWWNVSFPYKFAMSYFNVFSYLSWKVRRMSYPKPAAPKDLELQSDECKQYFIAFNVWKPMSKFKKKNPPLPDFQVVPVKAWWEFPRAQDIKYLISRARTNPETFRRKINRRTHRISHIDPNWDYSRSINMHNLKYNEHNITFAIVDSGNVNFSNLSDCCFASEGPCWRDHWLTDTKKRRKRFRKKNPAPSKPVLDDHRKDTLISSRNEPISASGLNSVES</sequence>
<dbReference type="InterPro" id="IPR024337">
    <property type="entry name" value="tRNA_splic_suSen54"/>
</dbReference>
<accession>A0A875RQC9</accession>
<dbReference type="OrthoDB" id="408683at2759"/>
<organism evidence="5 6">
    <name type="scientific">Eeniella nana</name>
    <name type="common">Yeast</name>
    <name type="synonym">Brettanomyces nanus</name>
    <dbReference type="NCBI Taxonomy" id="13502"/>
    <lineage>
        <taxon>Eukaryota</taxon>
        <taxon>Fungi</taxon>
        <taxon>Dikarya</taxon>
        <taxon>Ascomycota</taxon>
        <taxon>Saccharomycotina</taxon>
        <taxon>Pichiomycetes</taxon>
        <taxon>Pichiales</taxon>
        <taxon>Pichiaceae</taxon>
        <taxon>Brettanomyces</taxon>
    </lineage>
</organism>
<dbReference type="GeneID" id="62197339"/>